<dbReference type="InterPro" id="IPR053158">
    <property type="entry name" value="CapK_Type1_Caps_Biosynth"/>
</dbReference>
<feature type="domain" description="AMP-dependent synthetase/ligase" evidence="1">
    <location>
        <begin position="223"/>
        <end position="301"/>
    </location>
</feature>
<dbReference type="SUPFAM" id="SSF56801">
    <property type="entry name" value="Acetyl-CoA synthetase-like"/>
    <property type="match status" value="1"/>
</dbReference>
<gene>
    <name evidence="2" type="ORF">EGN73_00935</name>
</gene>
<dbReference type="PANTHER" id="PTHR36932">
    <property type="entry name" value="CAPSULAR POLYSACCHARIDE BIOSYNTHESIS PROTEIN"/>
    <property type="match status" value="1"/>
</dbReference>
<dbReference type="InterPro" id="IPR042099">
    <property type="entry name" value="ANL_N_sf"/>
</dbReference>
<dbReference type="Gene3D" id="3.40.50.12780">
    <property type="entry name" value="N-terminal domain of ligase-like"/>
    <property type="match status" value="1"/>
</dbReference>
<name>A0A951IQS1_9BACT</name>
<proteinExistence type="predicted"/>
<evidence type="ECO:0000313" key="2">
    <source>
        <dbReference type="EMBL" id="MBW3466378.1"/>
    </source>
</evidence>
<protein>
    <submittedName>
        <fullName evidence="2">Phenylacetate--CoA ligase family protein</fullName>
    </submittedName>
</protein>
<dbReference type="InterPro" id="IPR000873">
    <property type="entry name" value="AMP-dep_synth/lig_dom"/>
</dbReference>
<dbReference type="PANTHER" id="PTHR36932:SF1">
    <property type="entry name" value="CAPSULAR POLYSACCHARIDE BIOSYNTHESIS PROTEIN"/>
    <property type="match status" value="1"/>
</dbReference>
<dbReference type="Pfam" id="PF00501">
    <property type="entry name" value="AMP-binding"/>
    <property type="match status" value="1"/>
</dbReference>
<dbReference type="GO" id="GO:0016874">
    <property type="term" value="F:ligase activity"/>
    <property type="evidence" value="ECO:0007669"/>
    <property type="project" value="UniProtKB-KW"/>
</dbReference>
<dbReference type="EMBL" id="RPHB01000001">
    <property type="protein sequence ID" value="MBW3466378.1"/>
    <property type="molecule type" value="Genomic_DNA"/>
</dbReference>
<comment type="caution">
    <text evidence="2">The sequence shown here is derived from an EMBL/GenBank/DDBJ whole genome shotgun (WGS) entry which is preliminary data.</text>
</comment>
<sequence length="439" mass="50272">MIYSFLLKNFLLPFGDKFLGGGLPKKIKNLQKLSQLPKGELMTLQKNKLNEILKYALLNSPYYQALNISPSDDPVQLLSEFPVLDKQTVREKIDQLVTVKSLHGLQSVMSSGSTGPPSKVYFNKEEMAATRAVQLTWWSWAGYEYGNSILQTGVNLNRSREKRLKDLFFRTKYIEALKHNEQEILEELEGLRKTPKDHYVAYASSLYLFAKTALENGILDIKFKSVISLGEKLLPNFREAIEKAFHCKVYDTYGSSEGLMVASQCSHGSYHVMTPHVYLEIVDEKGNEVEPGEMGRVLLTGLDNFTTPLIRYEIGDLVIKSKNGKCDCGLDLPMIEEVLGRTTEFLKTPENKYITVQTVVRVLKFFPEVEQFTLIQKERNKFQLQYIASQELSEVSQRNVQQSFNTLFKEDLIFEFKLVEKLPRSKSGKFQLIINDVKE</sequence>
<evidence type="ECO:0000259" key="1">
    <source>
        <dbReference type="Pfam" id="PF00501"/>
    </source>
</evidence>
<dbReference type="AlphaFoldDB" id="A0A951IQS1"/>
<organism evidence="2 3">
    <name type="scientific">Arthrospiribacter ruber</name>
    <dbReference type="NCBI Taxonomy" id="2487934"/>
    <lineage>
        <taxon>Bacteria</taxon>
        <taxon>Pseudomonadati</taxon>
        <taxon>Bacteroidota</taxon>
        <taxon>Cytophagia</taxon>
        <taxon>Cytophagales</taxon>
        <taxon>Cyclobacteriaceae</taxon>
        <taxon>Arthrospiribacter</taxon>
    </lineage>
</organism>
<keyword evidence="3" id="KW-1185">Reference proteome</keyword>
<keyword evidence="2" id="KW-0436">Ligase</keyword>
<dbReference type="Proteomes" id="UP000727490">
    <property type="component" value="Unassembled WGS sequence"/>
</dbReference>
<evidence type="ECO:0000313" key="3">
    <source>
        <dbReference type="Proteomes" id="UP000727490"/>
    </source>
</evidence>
<reference evidence="2 3" key="1">
    <citation type="journal article" date="2020" name="Syst. Appl. Microbiol.">
        <title>Arthrospiribacter ruber gen. nov., sp. nov., a novel bacterium isolated from Arthrospira cultures.</title>
        <authorList>
            <person name="Waleron M."/>
            <person name="Misztak A."/>
            <person name="Waleron M.M."/>
            <person name="Furmaniak M."/>
            <person name="Mrozik A."/>
            <person name="Waleron K."/>
        </authorList>
    </citation>
    <scope>NUCLEOTIDE SEQUENCE [LARGE SCALE GENOMIC DNA]</scope>
    <source>
        <strain evidence="2 3">DPMB0001</strain>
    </source>
</reference>
<accession>A0A951IQS1</accession>